<proteinExistence type="inferred from homology"/>
<dbReference type="SUPFAM" id="SSF50104">
    <property type="entry name" value="Translation proteins SH3-like domain"/>
    <property type="match status" value="1"/>
</dbReference>
<comment type="caution">
    <text evidence="5">The sequence shown here is derived from an EMBL/GenBank/DDBJ whole genome shotgun (WGS) entry which is preliminary data.</text>
</comment>
<evidence type="ECO:0000256" key="2">
    <source>
        <dbReference type="ARBA" id="ARBA00022980"/>
    </source>
</evidence>
<evidence type="ECO:0000313" key="6">
    <source>
        <dbReference type="Proteomes" id="UP000187209"/>
    </source>
</evidence>
<gene>
    <name evidence="5" type="ORF">SteCoe_36433</name>
</gene>
<evidence type="ECO:0000256" key="1">
    <source>
        <dbReference type="ARBA" id="ARBA00005781"/>
    </source>
</evidence>
<dbReference type="GO" id="GO:0003735">
    <property type="term" value="F:structural constituent of ribosome"/>
    <property type="evidence" value="ECO:0007669"/>
    <property type="project" value="InterPro"/>
</dbReference>
<evidence type="ECO:0000313" key="5">
    <source>
        <dbReference type="EMBL" id="OMJ66649.1"/>
    </source>
</evidence>
<comment type="similarity">
    <text evidence="1">Belongs to the bacterial ribosomal protein bL19 family.</text>
</comment>
<keyword evidence="3" id="KW-0687">Ribonucleoprotein</keyword>
<dbReference type="PANTHER" id="PTHR15680:SF9">
    <property type="entry name" value="LARGE RIBOSOMAL SUBUNIT PROTEIN BL19M"/>
    <property type="match status" value="1"/>
</dbReference>
<evidence type="ECO:0000256" key="3">
    <source>
        <dbReference type="ARBA" id="ARBA00023274"/>
    </source>
</evidence>
<dbReference type="GO" id="GO:0006412">
    <property type="term" value="P:translation"/>
    <property type="evidence" value="ECO:0007669"/>
    <property type="project" value="InterPro"/>
</dbReference>
<dbReference type="EMBL" id="MPUH01001666">
    <property type="protein sequence ID" value="OMJ66649.1"/>
    <property type="molecule type" value="Genomic_DNA"/>
</dbReference>
<dbReference type="GO" id="GO:0005762">
    <property type="term" value="C:mitochondrial large ribosomal subunit"/>
    <property type="evidence" value="ECO:0007669"/>
    <property type="project" value="TreeGrafter"/>
</dbReference>
<dbReference type="PANTHER" id="PTHR15680">
    <property type="entry name" value="RIBOSOMAL PROTEIN L19"/>
    <property type="match status" value="1"/>
</dbReference>
<accession>A0A1R2AQ91</accession>
<dbReference type="InterPro" id="IPR001857">
    <property type="entry name" value="Ribosomal_bL19"/>
</dbReference>
<dbReference type="AlphaFoldDB" id="A0A1R2AQ91"/>
<reference evidence="5 6" key="1">
    <citation type="submission" date="2016-11" db="EMBL/GenBank/DDBJ databases">
        <title>The macronuclear genome of Stentor coeruleus: a giant cell with tiny introns.</title>
        <authorList>
            <person name="Slabodnick M."/>
            <person name="Ruby J.G."/>
            <person name="Reiff S.B."/>
            <person name="Swart E.C."/>
            <person name="Gosai S."/>
            <person name="Prabakaran S."/>
            <person name="Witkowska E."/>
            <person name="Larue G.E."/>
            <person name="Fisher S."/>
            <person name="Freeman R.M."/>
            <person name="Gunawardena J."/>
            <person name="Chu W."/>
            <person name="Stover N.A."/>
            <person name="Gregory B.D."/>
            <person name="Nowacki M."/>
            <person name="Derisi J."/>
            <person name="Roy S.W."/>
            <person name="Marshall W.F."/>
            <person name="Sood P."/>
        </authorList>
    </citation>
    <scope>NUCLEOTIDE SEQUENCE [LARGE SCALE GENOMIC DNA]</scope>
    <source>
        <strain evidence="5">WM001</strain>
    </source>
</reference>
<keyword evidence="2" id="KW-0689">Ribosomal protein</keyword>
<sequence>MFLSLARRGIIHRFVPIRSPFDKTNYIDNYIPPLKTRKPRQAKWDDPSYEWPPKMPGYTEFQNRALVSEVENEYLDALKAEKKLPSIKTGDYIEVTTYQSMSGKQISVFKGICIGIRRAGTLNSSINVFGAVEDVHMEMHIKLHSPMVKEIKVLEFGTGNFRRRLNYFRDLPITTYTSLKKGVNHREKPTSLAKIEEKAMRYKILKGEIYEDETEAPKSTSAN</sequence>
<evidence type="ECO:0000256" key="4">
    <source>
        <dbReference type="ARBA" id="ARBA00035376"/>
    </source>
</evidence>
<dbReference type="Pfam" id="PF01245">
    <property type="entry name" value="Ribosomal_L19"/>
    <property type="match status" value="1"/>
</dbReference>
<dbReference type="InterPro" id="IPR038657">
    <property type="entry name" value="Ribosomal_bL19_sf"/>
</dbReference>
<name>A0A1R2AQ91_9CILI</name>
<dbReference type="InterPro" id="IPR008991">
    <property type="entry name" value="Translation_prot_SH3-like_sf"/>
</dbReference>
<dbReference type="OrthoDB" id="432645at2759"/>
<organism evidence="5 6">
    <name type="scientific">Stentor coeruleus</name>
    <dbReference type="NCBI Taxonomy" id="5963"/>
    <lineage>
        <taxon>Eukaryota</taxon>
        <taxon>Sar</taxon>
        <taxon>Alveolata</taxon>
        <taxon>Ciliophora</taxon>
        <taxon>Postciliodesmatophora</taxon>
        <taxon>Heterotrichea</taxon>
        <taxon>Heterotrichida</taxon>
        <taxon>Stentoridae</taxon>
        <taxon>Stentor</taxon>
    </lineage>
</organism>
<protein>
    <recommendedName>
        <fullName evidence="4">50S ribosomal protein L19, chloroplastic</fullName>
    </recommendedName>
</protein>
<dbReference type="Gene3D" id="2.30.30.790">
    <property type="match status" value="1"/>
</dbReference>
<keyword evidence="6" id="KW-1185">Reference proteome</keyword>
<dbReference type="Proteomes" id="UP000187209">
    <property type="component" value="Unassembled WGS sequence"/>
</dbReference>